<evidence type="ECO:0000256" key="8">
    <source>
        <dbReference type="ARBA" id="ARBA00022842"/>
    </source>
</evidence>
<dbReference type="Pfam" id="PF01715">
    <property type="entry name" value="IPPT"/>
    <property type="match status" value="1"/>
</dbReference>
<gene>
    <name evidence="10 14" type="primary">miaA</name>
    <name evidence="14" type="ORF">EKH83_06380</name>
</gene>
<evidence type="ECO:0000256" key="10">
    <source>
        <dbReference type="HAMAP-Rule" id="MF_00185"/>
    </source>
</evidence>
<proteinExistence type="inferred from homology"/>
<feature type="site" description="Interaction with substrate tRNA" evidence="10">
    <location>
        <position position="127"/>
    </location>
</feature>
<evidence type="ECO:0000256" key="3">
    <source>
        <dbReference type="ARBA" id="ARBA00005842"/>
    </source>
</evidence>
<dbReference type="InterPro" id="IPR039657">
    <property type="entry name" value="Dimethylallyltransferase"/>
</dbReference>
<comment type="caution">
    <text evidence="10">Lacks conserved residue(s) required for the propagation of feature annotation.</text>
</comment>
<dbReference type="PANTHER" id="PTHR11088">
    <property type="entry name" value="TRNA DIMETHYLALLYLTRANSFERASE"/>
    <property type="match status" value="1"/>
</dbReference>
<dbReference type="NCBIfam" id="TIGR00174">
    <property type="entry name" value="miaA"/>
    <property type="match status" value="1"/>
</dbReference>
<dbReference type="EC" id="2.5.1.75" evidence="10"/>
<evidence type="ECO:0000256" key="4">
    <source>
        <dbReference type="ARBA" id="ARBA00022679"/>
    </source>
</evidence>
<dbReference type="HAMAP" id="MF_00185">
    <property type="entry name" value="IPP_trans"/>
    <property type="match status" value="1"/>
</dbReference>
<dbReference type="SUPFAM" id="SSF52540">
    <property type="entry name" value="P-loop containing nucleoside triphosphate hydrolases"/>
    <property type="match status" value="2"/>
</dbReference>
<keyword evidence="7 10" id="KW-0067">ATP-binding</keyword>
<comment type="catalytic activity">
    <reaction evidence="9 10 11">
        <text>adenosine(37) in tRNA + dimethylallyl diphosphate = N(6)-dimethylallyladenosine(37) in tRNA + diphosphate</text>
        <dbReference type="Rhea" id="RHEA:26482"/>
        <dbReference type="Rhea" id="RHEA-COMP:10162"/>
        <dbReference type="Rhea" id="RHEA-COMP:10375"/>
        <dbReference type="ChEBI" id="CHEBI:33019"/>
        <dbReference type="ChEBI" id="CHEBI:57623"/>
        <dbReference type="ChEBI" id="CHEBI:74411"/>
        <dbReference type="ChEBI" id="CHEBI:74415"/>
        <dbReference type="EC" id="2.5.1.75"/>
    </reaction>
</comment>
<evidence type="ECO:0000256" key="6">
    <source>
        <dbReference type="ARBA" id="ARBA00022741"/>
    </source>
</evidence>
<reference evidence="14 15" key="1">
    <citation type="submission" date="2018-12" db="EMBL/GenBank/DDBJ databases">
        <title>The Draft Genome Sequence of the Soil Bacterium Pedobacter tournemirensis R1.</title>
        <authorList>
            <person name="He J."/>
        </authorList>
    </citation>
    <scope>NUCLEOTIDE SEQUENCE [LARGE SCALE GENOMIC DNA]</scope>
    <source>
        <strain evidence="14 15">R1</strain>
    </source>
</reference>
<comment type="similarity">
    <text evidence="3 10 13">Belongs to the IPP transferase family.</text>
</comment>
<feature type="region of interest" description="Interaction with substrate tRNA" evidence="10">
    <location>
        <begin position="39"/>
        <end position="42"/>
    </location>
</feature>
<dbReference type="AlphaFoldDB" id="A0A4Q0MDI1"/>
<evidence type="ECO:0000256" key="13">
    <source>
        <dbReference type="RuleBase" id="RU003785"/>
    </source>
</evidence>
<dbReference type="Proteomes" id="UP000290848">
    <property type="component" value="Unassembled WGS sequence"/>
</dbReference>
<feature type="binding site" evidence="10">
    <location>
        <begin position="14"/>
        <end position="21"/>
    </location>
    <ligand>
        <name>ATP</name>
        <dbReference type="ChEBI" id="CHEBI:30616"/>
    </ligand>
</feature>
<comment type="caution">
    <text evidence="14">The sequence shown here is derived from an EMBL/GenBank/DDBJ whole genome shotgun (WGS) entry which is preliminary data.</text>
</comment>
<evidence type="ECO:0000256" key="5">
    <source>
        <dbReference type="ARBA" id="ARBA00022694"/>
    </source>
</evidence>
<evidence type="ECO:0000313" key="15">
    <source>
        <dbReference type="Proteomes" id="UP000290848"/>
    </source>
</evidence>
<dbReference type="PANTHER" id="PTHR11088:SF60">
    <property type="entry name" value="TRNA DIMETHYLALLYLTRANSFERASE"/>
    <property type="match status" value="1"/>
</dbReference>
<evidence type="ECO:0000313" key="14">
    <source>
        <dbReference type="EMBL" id="RXF71314.1"/>
    </source>
</evidence>
<dbReference type="EMBL" id="RXOC01000003">
    <property type="protein sequence ID" value="RXF71314.1"/>
    <property type="molecule type" value="Genomic_DNA"/>
</dbReference>
<name>A0A4Q0MDI1_9SPHI</name>
<dbReference type="InterPro" id="IPR018022">
    <property type="entry name" value="IPT"/>
</dbReference>
<dbReference type="Gene3D" id="3.40.50.300">
    <property type="entry name" value="P-loop containing nucleotide triphosphate hydrolases"/>
    <property type="match status" value="1"/>
</dbReference>
<feature type="site" description="Interaction with substrate tRNA" evidence="10">
    <location>
        <position position="105"/>
    </location>
</feature>
<organism evidence="14 15">
    <name type="scientific">Arcticibacter tournemirensis</name>
    <dbReference type="NCBI Taxonomy" id="699437"/>
    <lineage>
        <taxon>Bacteria</taxon>
        <taxon>Pseudomonadati</taxon>
        <taxon>Bacteroidota</taxon>
        <taxon>Sphingobacteriia</taxon>
        <taxon>Sphingobacteriales</taxon>
        <taxon>Sphingobacteriaceae</taxon>
        <taxon>Arcticibacter</taxon>
    </lineage>
</organism>
<dbReference type="GO" id="GO:0052381">
    <property type="term" value="F:tRNA dimethylallyltransferase activity"/>
    <property type="evidence" value="ECO:0007669"/>
    <property type="project" value="UniProtKB-UniRule"/>
</dbReference>
<evidence type="ECO:0000256" key="2">
    <source>
        <dbReference type="ARBA" id="ARBA00003213"/>
    </source>
</evidence>
<feature type="binding site" evidence="10">
    <location>
        <begin position="16"/>
        <end position="21"/>
    </location>
    <ligand>
        <name>substrate</name>
    </ligand>
</feature>
<evidence type="ECO:0000256" key="11">
    <source>
        <dbReference type="RuleBase" id="RU003783"/>
    </source>
</evidence>
<evidence type="ECO:0000256" key="1">
    <source>
        <dbReference type="ARBA" id="ARBA00001946"/>
    </source>
</evidence>
<keyword evidence="4 10" id="KW-0808">Transferase</keyword>
<evidence type="ECO:0000256" key="7">
    <source>
        <dbReference type="ARBA" id="ARBA00022840"/>
    </source>
</evidence>
<protein>
    <recommendedName>
        <fullName evidence="10">tRNA dimethylallyltransferase</fullName>
        <ecNumber evidence="10">2.5.1.75</ecNumber>
    </recommendedName>
    <alternativeName>
        <fullName evidence="10">Dimethylallyl diphosphate:tRNA dimethylallyltransferase</fullName>
        <shortName evidence="10">DMAPP:tRNA dimethylallyltransferase</shortName>
        <shortName evidence="10">DMATase</shortName>
    </alternativeName>
    <alternativeName>
        <fullName evidence="10">Isopentenyl-diphosphate:tRNA isopentenyltransferase</fullName>
        <shortName evidence="10">IPP transferase</shortName>
        <shortName evidence="10">IPPT</shortName>
        <shortName evidence="10">IPTase</shortName>
    </alternativeName>
</protein>
<dbReference type="InterPro" id="IPR027417">
    <property type="entry name" value="P-loop_NTPase"/>
</dbReference>
<feature type="region of interest" description="Interaction with substrate tRNA" evidence="10">
    <location>
        <begin position="163"/>
        <end position="167"/>
    </location>
</feature>
<dbReference type="GO" id="GO:0005524">
    <property type="term" value="F:ATP binding"/>
    <property type="evidence" value="ECO:0007669"/>
    <property type="project" value="UniProtKB-UniRule"/>
</dbReference>
<dbReference type="RefSeq" id="WP_128768559.1">
    <property type="nucleotide sequence ID" value="NZ_RXOC01000003.1"/>
</dbReference>
<keyword evidence="8 10" id="KW-0460">Magnesium</keyword>
<dbReference type="GO" id="GO:0006400">
    <property type="term" value="P:tRNA modification"/>
    <property type="evidence" value="ECO:0007669"/>
    <property type="project" value="TreeGrafter"/>
</dbReference>
<comment type="function">
    <text evidence="2 10 12">Catalyzes the transfer of a dimethylallyl group onto the adenine at position 37 in tRNAs that read codons beginning with uridine, leading to the formation of N6-(dimethylallyl)adenosine (i(6)A).</text>
</comment>
<sequence>MTDQSNKKLIVIAGPTAIGKTELAIRVALHFKTEVLSADSRQFYREMSIGTAKPSLEELRAVKHHFIDSLSITENYSAGDFEDQGLNILADIFSKNDYAVLAGGSGLFIKAITEGFDELPKADAEVRNKLNQILAEQGIGVLQQQLKELDPEYYRQADIHNPQRIIRALEVSLSTGKPFSSLHLKKKRERPFSVVKIGLNADRDLLYQRINHRVDLMINAGLIDEVKRLLPYRHLNALNTVGYSEIFSYLDGEISLQEAIDAIKQNTRRFAKRQLTWFRKDPEIKWFKPDELEAILEYIH</sequence>
<dbReference type="Gene3D" id="1.10.20.140">
    <property type="match status" value="1"/>
</dbReference>
<accession>A0A4Q0MDI1</accession>
<evidence type="ECO:0000256" key="12">
    <source>
        <dbReference type="RuleBase" id="RU003784"/>
    </source>
</evidence>
<keyword evidence="5 10" id="KW-0819">tRNA processing</keyword>
<comment type="cofactor">
    <cofactor evidence="1 10">
        <name>Mg(2+)</name>
        <dbReference type="ChEBI" id="CHEBI:18420"/>
    </cofactor>
</comment>
<evidence type="ECO:0000256" key="9">
    <source>
        <dbReference type="ARBA" id="ARBA00049563"/>
    </source>
</evidence>
<comment type="subunit">
    <text evidence="10">Monomer.</text>
</comment>
<keyword evidence="6 10" id="KW-0547">Nucleotide-binding</keyword>